<dbReference type="Pfam" id="PF07727">
    <property type="entry name" value="RVT_2"/>
    <property type="match status" value="1"/>
</dbReference>
<dbReference type="OrthoDB" id="3270333at2759"/>
<evidence type="ECO:0000259" key="1">
    <source>
        <dbReference type="Pfam" id="PF07727"/>
    </source>
</evidence>
<keyword evidence="3" id="KW-1185">Reference proteome</keyword>
<evidence type="ECO:0000313" key="3">
    <source>
        <dbReference type="Proteomes" id="UP001165121"/>
    </source>
</evidence>
<gene>
    <name evidence="2" type="ORF">Pfra01_000030700</name>
</gene>
<proteinExistence type="predicted"/>
<protein>
    <submittedName>
        <fullName evidence="2">Unnamed protein product</fullName>
    </submittedName>
</protein>
<feature type="domain" description="Reverse transcriptase Ty1/copia-type" evidence="1">
    <location>
        <begin position="4"/>
        <end position="126"/>
    </location>
</feature>
<name>A0A9W6TIZ5_9STRA</name>
<dbReference type="Proteomes" id="UP001165121">
    <property type="component" value="Unassembled WGS sequence"/>
</dbReference>
<dbReference type="AlphaFoldDB" id="A0A9W6TIZ5"/>
<dbReference type="EMBL" id="BSXT01000025">
    <property type="protein sequence ID" value="GMF15126.1"/>
    <property type="molecule type" value="Genomic_DNA"/>
</dbReference>
<accession>A0A9W6TIZ5</accession>
<comment type="caution">
    <text evidence="2">The sequence shown here is derived from an EMBL/GenBank/DDBJ whole genome shotgun (WGS) entry which is preliminary data.</text>
</comment>
<evidence type="ECO:0000313" key="2">
    <source>
        <dbReference type="EMBL" id="GMF15126.1"/>
    </source>
</evidence>
<sequence>MLYDVVTAFLYGPLEEEVYMEIPAGYVGAGGAKSLYELKQAPKVSNDTLHRKLTNLDFTRIEKDRGLYACQVVGQINMLVTVYVDDLLLIGLGYLCASVAASMQENFQHENLGEVKYLRGIEVKSASDFLAGIGCAGTTGPLPHDSMPWGQRHLNLQARCKFTSQRKVMDRHHVGR</sequence>
<reference evidence="2" key="1">
    <citation type="submission" date="2023-04" db="EMBL/GenBank/DDBJ databases">
        <title>Phytophthora fragariaefolia NBRC 109709.</title>
        <authorList>
            <person name="Ichikawa N."/>
            <person name="Sato H."/>
            <person name="Tonouchi N."/>
        </authorList>
    </citation>
    <scope>NUCLEOTIDE SEQUENCE</scope>
    <source>
        <strain evidence="2">NBRC 109709</strain>
    </source>
</reference>
<organism evidence="2 3">
    <name type="scientific">Phytophthora fragariaefolia</name>
    <dbReference type="NCBI Taxonomy" id="1490495"/>
    <lineage>
        <taxon>Eukaryota</taxon>
        <taxon>Sar</taxon>
        <taxon>Stramenopiles</taxon>
        <taxon>Oomycota</taxon>
        <taxon>Peronosporomycetes</taxon>
        <taxon>Peronosporales</taxon>
        <taxon>Peronosporaceae</taxon>
        <taxon>Phytophthora</taxon>
    </lineage>
</organism>
<dbReference type="InterPro" id="IPR013103">
    <property type="entry name" value="RVT_2"/>
</dbReference>